<evidence type="ECO:0000256" key="5">
    <source>
        <dbReference type="ARBA" id="ARBA00038092"/>
    </source>
</evidence>
<keyword evidence="9" id="KW-1185">Reference proteome</keyword>
<dbReference type="STRING" id="1789683.A0A1X7RAU1"/>
<dbReference type="InterPro" id="IPR001680">
    <property type="entry name" value="WD40_rpt"/>
</dbReference>
<evidence type="ECO:0000313" key="9">
    <source>
        <dbReference type="Proteomes" id="UP000196158"/>
    </source>
</evidence>
<evidence type="ECO:0000256" key="6">
    <source>
        <dbReference type="ARBA" id="ARBA00039131"/>
    </source>
</evidence>
<protein>
    <recommendedName>
        <fullName evidence="6">methylated diphthine methylhydrolase</fullName>
        <ecNumber evidence="6">3.1.1.97</ecNumber>
    </recommendedName>
</protein>
<evidence type="ECO:0000313" key="8">
    <source>
        <dbReference type="EMBL" id="SMN22579.1"/>
    </source>
</evidence>
<reference evidence="8 9" key="1">
    <citation type="submission" date="2017-04" db="EMBL/GenBank/DDBJ databases">
        <authorList>
            <person name="Afonso C.L."/>
            <person name="Miller P.J."/>
            <person name="Scott M.A."/>
            <person name="Spackman E."/>
            <person name="Goraichik I."/>
            <person name="Dimitrov K.M."/>
            <person name="Suarez D.L."/>
            <person name="Swayne D.E."/>
        </authorList>
    </citation>
    <scope>NUCLEOTIDE SEQUENCE [LARGE SCALE GENOMIC DNA]</scope>
</reference>
<dbReference type="InterPro" id="IPR036322">
    <property type="entry name" value="WD40_repeat_dom_sf"/>
</dbReference>
<comment type="catalytic activity">
    <reaction evidence="7">
        <text>diphthine methyl ester-[translation elongation factor 2] + H2O = diphthine-[translation elongation factor 2] + methanol + H(+)</text>
        <dbReference type="Rhea" id="RHEA:42656"/>
        <dbReference type="Rhea" id="RHEA-COMP:10172"/>
        <dbReference type="Rhea" id="RHEA-COMP:10173"/>
        <dbReference type="ChEBI" id="CHEBI:15377"/>
        <dbReference type="ChEBI" id="CHEBI:15378"/>
        <dbReference type="ChEBI" id="CHEBI:17790"/>
        <dbReference type="ChEBI" id="CHEBI:79005"/>
        <dbReference type="ChEBI" id="CHEBI:82696"/>
        <dbReference type="EC" id="3.1.1.97"/>
    </reaction>
</comment>
<evidence type="ECO:0000256" key="1">
    <source>
        <dbReference type="ARBA" id="ARBA00005156"/>
    </source>
</evidence>
<comment type="similarity">
    <text evidence="5">Belongs to the DPH7 family.</text>
</comment>
<dbReference type="PANTHER" id="PTHR46042">
    <property type="entry name" value="DIPHTHINE METHYLTRANSFERASE"/>
    <property type="match status" value="1"/>
</dbReference>
<gene>
    <name evidence="8" type="ORF">KASA_0G01925G</name>
</gene>
<dbReference type="GO" id="GO:0061685">
    <property type="term" value="F:diphthine methylesterase activity"/>
    <property type="evidence" value="ECO:0007669"/>
    <property type="project" value="UniProtKB-EC"/>
</dbReference>
<dbReference type="SUPFAM" id="SSF50978">
    <property type="entry name" value="WD40 repeat-like"/>
    <property type="match status" value="1"/>
</dbReference>
<dbReference type="SMART" id="SM00320">
    <property type="entry name" value="WD40"/>
    <property type="match status" value="4"/>
</dbReference>
<dbReference type="OrthoDB" id="1930760at2759"/>
<organism evidence="8 9">
    <name type="scientific">Maudiozyma saulgeensis</name>
    <dbReference type="NCBI Taxonomy" id="1789683"/>
    <lineage>
        <taxon>Eukaryota</taxon>
        <taxon>Fungi</taxon>
        <taxon>Dikarya</taxon>
        <taxon>Ascomycota</taxon>
        <taxon>Saccharomycotina</taxon>
        <taxon>Saccharomycetes</taxon>
        <taxon>Saccharomycetales</taxon>
        <taxon>Saccharomycetaceae</taxon>
        <taxon>Maudiozyma</taxon>
    </lineage>
</organism>
<dbReference type="InterPro" id="IPR052415">
    <property type="entry name" value="Diphthine_MTase"/>
</dbReference>
<evidence type="ECO:0000256" key="3">
    <source>
        <dbReference type="ARBA" id="ARBA00022737"/>
    </source>
</evidence>
<accession>A0A1X7RAU1</accession>
<keyword evidence="3" id="KW-0677">Repeat</keyword>
<keyword evidence="4" id="KW-0378">Hydrolase</keyword>
<dbReference type="EC" id="3.1.1.97" evidence="6"/>
<dbReference type="EMBL" id="FXLY01000012">
    <property type="protein sequence ID" value="SMN22579.1"/>
    <property type="molecule type" value="Genomic_DNA"/>
</dbReference>
<comment type="pathway">
    <text evidence="1">Protein modification; peptidyl-diphthamide biosynthesis.</text>
</comment>
<evidence type="ECO:0000256" key="7">
    <source>
        <dbReference type="ARBA" id="ARBA00047551"/>
    </source>
</evidence>
<dbReference type="GO" id="GO:0017183">
    <property type="term" value="P:protein histidyl modification to diphthamide"/>
    <property type="evidence" value="ECO:0007669"/>
    <property type="project" value="TreeGrafter"/>
</dbReference>
<dbReference type="Gene3D" id="2.130.10.10">
    <property type="entry name" value="YVTN repeat-like/Quinoprotein amine dehydrogenase"/>
    <property type="match status" value="1"/>
</dbReference>
<dbReference type="PANTHER" id="PTHR46042:SF1">
    <property type="entry name" value="DIPHTHINE METHYLTRANSFERASE"/>
    <property type="match status" value="1"/>
</dbReference>
<sequence length="380" mass="42567">MEITQVTNQVNTELPPCCLRIFRDKFVLVGTYELDKPTGNRTGSIDVYDTNLKRLHIFPTYGAILDLKLSPFDDTLLATAHSTGNVMLWKIVTDDGNNDLTIELISNLFAFENDTLITSLHFSPLDPKLVCVTTTTGECATFDMETNEQTFNVNIVKDIYSKIDTKTVSVQGMEESGRDILVETFTELHGLECWTAEFGQLSPLQDVLFTGGDDSTIMAHDLRSKENIWSNGRIHEAGVVGIKCSSKTFRHSRPTSIITGSYDDHIRNLDLRMLGDSIYPGRNTPVSQLTSKNLGGGVWRFSETPTSLKTDSVDRLMVCCMYDGAKIVTLDESNKDSEEYFNVDKFLIKGHKSMCYGGDWGNDFIATCSFYDKSLQKWSP</sequence>
<keyword evidence="2" id="KW-0853">WD repeat</keyword>
<dbReference type="Proteomes" id="UP000196158">
    <property type="component" value="Unassembled WGS sequence"/>
</dbReference>
<proteinExistence type="inferred from homology"/>
<dbReference type="GO" id="GO:0005737">
    <property type="term" value="C:cytoplasm"/>
    <property type="evidence" value="ECO:0007669"/>
    <property type="project" value="TreeGrafter"/>
</dbReference>
<name>A0A1X7RAU1_9SACH</name>
<evidence type="ECO:0000256" key="2">
    <source>
        <dbReference type="ARBA" id="ARBA00022574"/>
    </source>
</evidence>
<dbReference type="AlphaFoldDB" id="A0A1X7RAU1"/>
<dbReference type="InterPro" id="IPR015943">
    <property type="entry name" value="WD40/YVTN_repeat-like_dom_sf"/>
</dbReference>
<evidence type="ECO:0000256" key="4">
    <source>
        <dbReference type="ARBA" id="ARBA00022801"/>
    </source>
</evidence>